<evidence type="ECO:0000313" key="2">
    <source>
        <dbReference type="EMBL" id="CAL8134937.1"/>
    </source>
</evidence>
<sequence>MNSKEMFVNAGEPIYPEGDKICKTILLSRSSFLSRYFTIGYYLLIVPFKPEYKEDGSCILKVSKLQKSLCYIGPWTSTLLKQIATNIRNILGKSTVVNGGVADYFAIVSDLLYCIRVFTFWNSLFHRSETIRNILETIHTSSLFKLNNSGNQLASHVYLNSRYLIAGCLSQLYFYRVHTFNFSEFSFTAHFHTYVAEGWGKLLLQSNKSESILNGQDDLQLIDITIGILSMVMSFGYLMLWFFVDLFANGPLPLTLWVATNQFQKLVFDFTKNDEECEQKREMWSQILEKYDELKTCSDSINSLWSLYVLMWVCDTGLSVFFLTRREFRSVGSYNSVAYFIYPMYISVCLAGALILLADVYRKVKCIKSCIIRRATRGINWVHETELKPLLRELETNPIGLGSDGIFQVNYSFLAQWPSIYIKSLYVLALVNMLIVFLRPYDTDLHNYSLSSHFRKYVNEGWGRLFQEHGFIRAYNNSTNVSDGTYEDFELVDIAVGVGNILVSTAFQTVWVFADVMVYGPLPLTLWVATNDFEGLVTTFLKKDEESHSRKRMWITILQKYEELKTCSDSINENWSLYIIMWISDSGLTVSFLTKNALKSISQSLFDNVYVFFVSFYLIAVLIISAEVCRKITCVRSSLMRQSNNLSWIDEAEFKTLLRDLKSNPIGFGSDGVYRVTYSFFAQRICLLGPWIATLLIQILEVALSARDGRQGFQKASRYLMNAADFIYFARLFVFWYCLTYRSKTIKDLLEMVNKSSLHDDTQGNADKKCLVNYLILQAA</sequence>
<dbReference type="EMBL" id="CAXLJM020000107">
    <property type="protein sequence ID" value="CAL8134937.1"/>
    <property type="molecule type" value="Genomic_DNA"/>
</dbReference>
<keyword evidence="1" id="KW-0472">Membrane</keyword>
<feature type="transmembrane region" description="Helical" evidence="1">
    <location>
        <begin position="719"/>
        <end position="739"/>
    </location>
</feature>
<dbReference type="Proteomes" id="UP001642540">
    <property type="component" value="Unassembled WGS sequence"/>
</dbReference>
<evidence type="ECO:0008006" key="4">
    <source>
        <dbReference type="Google" id="ProtNLM"/>
    </source>
</evidence>
<accession>A0ABP1RT31</accession>
<feature type="transmembrane region" description="Helical" evidence="1">
    <location>
        <begin position="609"/>
        <end position="629"/>
    </location>
</feature>
<comment type="caution">
    <text evidence="2">The sequence shown here is derived from an EMBL/GenBank/DDBJ whole genome shotgun (WGS) entry which is preliminary data.</text>
</comment>
<organism evidence="2 3">
    <name type="scientific">Orchesella dallaii</name>
    <dbReference type="NCBI Taxonomy" id="48710"/>
    <lineage>
        <taxon>Eukaryota</taxon>
        <taxon>Metazoa</taxon>
        <taxon>Ecdysozoa</taxon>
        <taxon>Arthropoda</taxon>
        <taxon>Hexapoda</taxon>
        <taxon>Collembola</taxon>
        <taxon>Entomobryomorpha</taxon>
        <taxon>Entomobryoidea</taxon>
        <taxon>Orchesellidae</taxon>
        <taxon>Orchesellinae</taxon>
        <taxon>Orchesella</taxon>
    </lineage>
</organism>
<feature type="transmembrane region" description="Helical" evidence="1">
    <location>
        <begin position="305"/>
        <end position="324"/>
    </location>
</feature>
<evidence type="ECO:0000313" key="3">
    <source>
        <dbReference type="Proteomes" id="UP001642540"/>
    </source>
</evidence>
<keyword evidence="1" id="KW-1133">Transmembrane helix</keyword>
<keyword evidence="1" id="KW-0812">Transmembrane</keyword>
<feature type="transmembrane region" description="Helical" evidence="1">
    <location>
        <begin position="685"/>
        <end position="707"/>
    </location>
</feature>
<proteinExistence type="predicted"/>
<feature type="transmembrane region" description="Helical" evidence="1">
    <location>
        <begin position="420"/>
        <end position="438"/>
    </location>
</feature>
<gene>
    <name evidence="2" type="ORF">ODALV1_LOCUS25753</name>
</gene>
<keyword evidence="3" id="KW-1185">Reference proteome</keyword>
<name>A0ABP1RT31_9HEXA</name>
<feature type="transmembrane region" description="Helical" evidence="1">
    <location>
        <begin position="575"/>
        <end position="594"/>
    </location>
</feature>
<evidence type="ECO:0000256" key="1">
    <source>
        <dbReference type="SAM" id="Phobius"/>
    </source>
</evidence>
<reference evidence="2 3" key="1">
    <citation type="submission" date="2024-08" db="EMBL/GenBank/DDBJ databases">
        <authorList>
            <person name="Cucini C."/>
            <person name="Frati F."/>
        </authorList>
    </citation>
    <scope>NUCLEOTIDE SEQUENCE [LARGE SCALE GENOMIC DNA]</scope>
</reference>
<protein>
    <recommendedName>
        <fullName evidence="4">Gustatory receptor</fullName>
    </recommendedName>
</protein>
<feature type="transmembrane region" description="Helical" evidence="1">
    <location>
        <begin position="221"/>
        <end position="244"/>
    </location>
</feature>
<feature type="transmembrane region" description="Helical" evidence="1">
    <location>
        <begin position="336"/>
        <end position="358"/>
    </location>
</feature>